<reference evidence="2" key="2">
    <citation type="submission" date="2020-05" db="UniProtKB">
        <authorList>
            <consortium name="EnsemblMetazoa"/>
        </authorList>
    </citation>
    <scope>IDENTIFICATION</scope>
</reference>
<keyword evidence="3" id="KW-1185">Reference proteome</keyword>
<dbReference type="EnsemblMetazoa" id="ASIC007638-RA">
    <property type="protein sequence ID" value="ASIC007638-PA"/>
    <property type="gene ID" value="ASIC007638"/>
</dbReference>
<dbReference type="Proteomes" id="UP000030765">
    <property type="component" value="Unassembled WGS sequence"/>
</dbReference>
<evidence type="ECO:0000313" key="2">
    <source>
        <dbReference type="EnsemblMetazoa" id="ASIC007638-PA"/>
    </source>
</evidence>
<name>A0A084VQ62_ANOSI</name>
<dbReference type="EMBL" id="ATLV01015139">
    <property type="status" value="NOT_ANNOTATED_CDS"/>
    <property type="molecule type" value="Genomic_DNA"/>
</dbReference>
<proteinExistence type="predicted"/>
<dbReference type="VEuPathDB" id="VectorBase:ASIC007638"/>
<sequence>MVSITRSISVGRTVAAHLASPVGNNHRQGFARVCSAPFFVIMCACEDAGVVISDASHPVAFRTRFLEKTTEIAETDRVVRGLGKGR</sequence>
<organism evidence="1">
    <name type="scientific">Anopheles sinensis</name>
    <name type="common">Mosquito</name>
    <dbReference type="NCBI Taxonomy" id="74873"/>
    <lineage>
        <taxon>Eukaryota</taxon>
        <taxon>Metazoa</taxon>
        <taxon>Ecdysozoa</taxon>
        <taxon>Arthropoda</taxon>
        <taxon>Hexapoda</taxon>
        <taxon>Insecta</taxon>
        <taxon>Pterygota</taxon>
        <taxon>Neoptera</taxon>
        <taxon>Endopterygota</taxon>
        <taxon>Diptera</taxon>
        <taxon>Nematocera</taxon>
        <taxon>Culicoidea</taxon>
        <taxon>Culicidae</taxon>
        <taxon>Anophelinae</taxon>
        <taxon>Anopheles</taxon>
    </lineage>
</organism>
<dbReference type="VEuPathDB" id="VectorBase:ASIS007241"/>
<gene>
    <name evidence="1" type="ORF">ZHAS_00007638</name>
</gene>
<reference evidence="1 3" key="1">
    <citation type="journal article" date="2014" name="BMC Genomics">
        <title>Genome sequence of Anopheles sinensis provides insight into genetics basis of mosquito competence for malaria parasites.</title>
        <authorList>
            <person name="Zhou D."/>
            <person name="Zhang D."/>
            <person name="Ding G."/>
            <person name="Shi L."/>
            <person name="Hou Q."/>
            <person name="Ye Y."/>
            <person name="Xu Y."/>
            <person name="Zhou H."/>
            <person name="Xiong C."/>
            <person name="Li S."/>
            <person name="Yu J."/>
            <person name="Hong S."/>
            <person name="Yu X."/>
            <person name="Zou P."/>
            <person name="Chen C."/>
            <person name="Chang X."/>
            <person name="Wang W."/>
            <person name="Lv Y."/>
            <person name="Sun Y."/>
            <person name="Ma L."/>
            <person name="Shen B."/>
            <person name="Zhu C."/>
        </authorList>
    </citation>
    <scope>NUCLEOTIDE SEQUENCE [LARGE SCALE GENOMIC DNA]</scope>
</reference>
<evidence type="ECO:0000313" key="3">
    <source>
        <dbReference type="Proteomes" id="UP000030765"/>
    </source>
</evidence>
<evidence type="ECO:0000313" key="1">
    <source>
        <dbReference type="EMBL" id="KFB40106.1"/>
    </source>
</evidence>
<accession>A0A084VQ62</accession>
<protein>
    <submittedName>
        <fullName evidence="1 2">Transcriptional regulator</fullName>
    </submittedName>
</protein>
<dbReference type="EMBL" id="KE525003">
    <property type="protein sequence ID" value="KFB40106.1"/>
    <property type="molecule type" value="Genomic_DNA"/>
</dbReference>
<dbReference type="AlphaFoldDB" id="A0A084VQ62"/>